<dbReference type="AlphaFoldDB" id="A0A834MBV6"/>
<comment type="caution">
    <text evidence="3">The sequence shown here is derived from an EMBL/GenBank/DDBJ whole genome shotgun (WGS) entry which is preliminary data.</text>
</comment>
<dbReference type="OrthoDB" id="6780092at2759"/>
<sequence length="139" mass="14210">MFLLFFLVSSMITLSSAAPLDGGGIIIGSDEPGITVKGPSSKTTVKGPSGPLISTEGDTGSVSASRKEAGAVQFTGDSPGVITQSNPTAPEIPAVPVVVETVVPVKLSPEEGVVYIGASDPTEYQDFFPEIFSNTTALH</sequence>
<evidence type="ECO:0000313" key="4">
    <source>
        <dbReference type="Proteomes" id="UP000625711"/>
    </source>
</evidence>
<feature type="region of interest" description="Disordered" evidence="1">
    <location>
        <begin position="38"/>
        <end position="65"/>
    </location>
</feature>
<evidence type="ECO:0000313" key="3">
    <source>
        <dbReference type="EMBL" id="KAF7272249.1"/>
    </source>
</evidence>
<reference evidence="3" key="1">
    <citation type="submission" date="2020-08" db="EMBL/GenBank/DDBJ databases">
        <title>Genome sequencing and assembly of the red palm weevil Rhynchophorus ferrugineus.</title>
        <authorList>
            <person name="Dias G.B."/>
            <person name="Bergman C.M."/>
            <person name="Manee M."/>
        </authorList>
    </citation>
    <scope>NUCLEOTIDE SEQUENCE</scope>
    <source>
        <strain evidence="3">AA-2017</strain>
        <tissue evidence="3">Whole larva</tissue>
    </source>
</reference>
<keyword evidence="2" id="KW-0732">Signal</keyword>
<organism evidence="3 4">
    <name type="scientific">Rhynchophorus ferrugineus</name>
    <name type="common">Red palm weevil</name>
    <name type="synonym">Curculio ferrugineus</name>
    <dbReference type="NCBI Taxonomy" id="354439"/>
    <lineage>
        <taxon>Eukaryota</taxon>
        <taxon>Metazoa</taxon>
        <taxon>Ecdysozoa</taxon>
        <taxon>Arthropoda</taxon>
        <taxon>Hexapoda</taxon>
        <taxon>Insecta</taxon>
        <taxon>Pterygota</taxon>
        <taxon>Neoptera</taxon>
        <taxon>Endopterygota</taxon>
        <taxon>Coleoptera</taxon>
        <taxon>Polyphaga</taxon>
        <taxon>Cucujiformia</taxon>
        <taxon>Curculionidae</taxon>
        <taxon>Dryophthorinae</taxon>
        <taxon>Rhynchophorus</taxon>
    </lineage>
</organism>
<evidence type="ECO:0000256" key="1">
    <source>
        <dbReference type="SAM" id="MobiDB-lite"/>
    </source>
</evidence>
<protein>
    <submittedName>
        <fullName evidence="3">Uncharacterized protein</fullName>
    </submittedName>
</protein>
<dbReference type="Proteomes" id="UP000625711">
    <property type="component" value="Unassembled WGS sequence"/>
</dbReference>
<feature type="chain" id="PRO_5032932937" evidence="2">
    <location>
        <begin position="18"/>
        <end position="139"/>
    </location>
</feature>
<accession>A0A834MBV6</accession>
<feature type="signal peptide" evidence="2">
    <location>
        <begin position="1"/>
        <end position="17"/>
    </location>
</feature>
<proteinExistence type="predicted"/>
<dbReference type="EMBL" id="JAACXV010013802">
    <property type="protein sequence ID" value="KAF7272249.1"/>
    <property type="molecule type" value="Genomic_DNA"/>
</dbReference>
<evidence type="ECO:0000256" key="2">
    <source>
        <dbReference type="SAM" id="SignalP"/>
    </source>
</evidence>
<name>A0A834MBV6_RHYFE</name>
<keyword evidence="4" id="KW-1185">Reference proteome</keyword>
<gene>
    <name evidence="3" type="ORF">GWI33_014961</name>
</gene>